<feature type="site" description="Important for catalytic activity" evidence="9">
    <location>
        <position position="258"/>
    </location>
</feature>
<keyword evidence="8" id="KW-0464">Manganese</keyword>
<proteinExistence type="inferred from homology"/>
<dbReference type="InterPro" id="IPR002933">
    <property type="entry name" value="Peptidase_M20"/>
</dbReference>
<keyword evidence="2" id="KW-0645">Protease</keyword>
<dbReference type="PANTHER" id="PTHR43270">
    <property type="entry name" value="BETA-ALA-HIS DIPEPTIDASE"/>
    <property type="match status" value="1"/>
</dbReference>
<evidence type="ECO:0000256" key="3">
    <source>
        <dbReference type="ARBA" id="ARBA00022723"/>
    </source>
</evidence>
<dbReference type="PIRSF" id="PIRSF037242">
    <property type="entry name" value="CNDP_dipeptidase"/>
    <property type="match status" value="1"/>
</dbReference>
<dbReference type="SUPFAM" id="SSF53187">
    <property type="entry name" value="Zn-dependent exopeptidases"/>
    <property type="match status" value="1"/>
</dbReference>
<dbReference type="OrthoDB" id="7832001at2759"/>
<feature type="binding site" description="in other chain" evidence="7">
    <location>
        <position position="447"/>
    </location>
    <ligand>
        <name>substrate</name>
        <note>ligand shared between homodimeric partners</note>
    </ligand>
</feature>
<dbReference type="Proteomes" id="UP000398389">
    <property type="component" value="Unassembled WGS sequence"/>
</dbReference>
<dbReference type="RefSeq" id="XP_031856449.1">
    <property type="nucleotide sequence ID" value="XM_032000558.1"/>
</dbReference>
<feature type="binding site" evidence="8">
    <location>
        <position position="128"/>
    </location>
    <ligand>
        <name>Mn(2+)</name>
        <dbReference type="ChEBI" id="CHEBI:29035"/>
        <label>2</label>
    </ligand>
</feature>
<keyword evidence="12" id="KW-1185">Reference proteome</keyword>
<feature type="binding site" evidence="8">
    <location>
        <position position="197"/>
    </location>
    <ligand>
        <name>Mn(2+)</name>
        <dbReference type="ChEBI" id="CHEBI:29035"/>
        <label>1</label>
    </ligand>
</feature>
<evidence type="ECO:0000256" key="7">
    <source>
        <dbReference type="PIRSR" id="PIRSR037242-2"/>
    </source>
</evidence>
<dbReference type="Pfam" id="PF07687">
    <property type="entry name" value="M20_dimer"/>
    <property type="match status" value="1"/>
</dbReference>
<evidence type="ECO:0000313" key="12">
    <source>
        <dbReference type="Proteomes" id="UP000398389"/>
    </source>
</evidence>
<name>A0A5E8C8W2_9ASCO</name>
<evidence type="ECO:0000256" key="8">
    <source>
        <dbReference type="PIRSR" id="PIRSR037242-3"/>
    </source>
</evidence>
<dbReference type="GO" id="GO:0006508">
    <property type="term" value="P:proteolysis"/>
    <property type="evidence" value="ECO:0007669"/>
    <property type="project" value="UniProtKB-KW"/>
</dbReference>
<dbReference type="Gene3D" id="3.40.630.10">
    <property type="entry name" value="Zn peptidases"/>
    <property type="match status" value="1"/>
</dbReference>
<feature type="domain" description="Peptidase M20 dimerisation" evidence="10">
    <location>
        <begin position="238"/>
        <end position="394"/>
    </location>
</feature>
<evidence type="ECO:0000256" key="4">
    <source>
        <dbReference type="ARBA" id="ARBA00022801"/>
    </source>
</evidence>
<sequence length="502" mass="55297">MLSLRSSTRLFCAKRLAYQRTVYSQASSDLKRVFSKIDDLKPRFIKRLKDAVAIPSVSSEPDRRNELFRMAQFIKSESEPLGVTLQQKELGLQDGVTTSKGEPIPLPPILQGTLKGSGSGKRILIYGHYDVQPANLEDGWSSDPFTLVEKPDGRLVGRGVTDDKGPVIAWINTIQAFKEAGVEIPVDLVFCIEGMEESGSEGLEDFIKQEKSKGFKGVDGICISDNYWVGIKQPVLTYGLRGVSYYSITISGPSEDLHSGLFGGTTYEPMIDLTHVLSRLVTPNGKILIPGIDEMVALLTPEESGLYDKITFTINDLKDALGNDTTIHETPKEALMSRWRYPALSIHGVEGAFSSPGAKTVIPAKVSGKFSIRTVPDIDLKKLDQLVFDHVEKSFASLNSKNKLKVELIHAGKWWVGDPNNWNFEAARKATETVWGVEPDMTREGGSIPIALTFEEELKKPVLLLPIGRGDDGAHSASEKLDTVNYIQGIKTMAAYLYYAGK</sequence>
<feature type="active site" description="Proton acceptor" evidence="6">
    <location>
        <position position="196"/>
    </location>
</feature>
<accession>A0A5E8C8W2</accession>
<evidence type="ECO:0000256" key="5">
    <source>
        <dbReference type="ARBA" id="ARBA00023049"/>
    </source>
</evidence>
<keyword evidence="5" id="KW-0482">Metalloprotease</keyword>
<feature type="binding site" evidence="8">
    <location>
        <position position="225"/>
    </location>
    <ligand>
        <name>Mn(2+)</name>
        <dbReference type="ChEBI" id="CHEBI:29035"/>
        <label>2</label>
    </ligand>
</feature>
<evidence type="ECO:0000256" key="9">
    <source>
        <dbReference type="PIRSR" id="PIRSR037242-4"/>
    </source>
</evidence>
<comment type="similarity">
    <text evidence="1">Belongs to the peptidase M20A family.</text>
</comment>
<feature type="binding site" evidence="8">
    <location>
        <position position="162"/>
    </location>
    <ligand>
        <name>Mn(2+)</name>
        <dbReference type="ChEBI" id="CHEBI:29035"/>
        <label>1</label>
    </ligand>
</feature>
<dbReference type="InterPro" id="IPR011650">
    <property type="entry name" value="Peptidase_M20_dimer"/>
</dbReference>
<evidence type="ECO:0000256" key="2">
    <source>
        <dbReference type="ARBA" id="ARBA00022670"/>
    </source>
</evidence>
<organism evidence="11 12">
    <name type="scientific">Magnusiomyces paraingens</name>
    <dbReference type="NCBI Taxonomy" id="2606893"/>
    <lineage>
        <taxon>Eukaryota</taxon>
        <taxon>Fungi</taxon>
        <taxon>Dikarya</taxon>
        <taxon>Ascomycota</taxon>
        <taxon>Saccharomycotina</taxon>
        <taxon>Dipodascomycetes</taxon>
        <taxon>Dipodascales</taxon>
        <taxon>Dipodascaceae</taxon>
        <taxon>Magnusiomyces</taxon>
    </lineage>
</organism>
<comment type="cofactor">
    <cofactor evidence="8">
        <name>Mn(2+)</name>
        <dbReference type="ChEBI" id="CHEBI:29035"/>
    </cofactor>
    <text evidence="8">Binds 2 manganese ions per subunit.</text>
</comment>
<feature type="binding site" evidence="8">
    <location>
        <position position="475"/>
    </location>
    <ligand>
        <name>Mn(2+)</name>
        <dbReference type="ChEBI" id="CHEBI:29035"/>
        <label>1</label>
    </ligand>
</feature>
<evidence type="ECO:0000313" key="11">
    <source>
        <dbReference type="EMBL" id="VVT57736.1"/>
    </source>
</evidence>
<dbReference type="CDD" id="cd05676">
    <property type="entry name" value="M20_dipept_like_CNDP"/>
    <property type="match status" value="1"/>
</dbReference>
<feature type="binding site" evidence="8">
    <location>
        <position position="162"/>
    </location>
    <ligand>
        <name>Mn(2+)</name>
        <dbReference type="ChEBI" id="CHEBI:29035"/>
        <label>2</label>
    </ligand>
</feature>
<dbReference type="EMBL" id="CABVLU010000005">
    <property type="protein sequence ID" value="VVT57736.1"/>
    <property type="molecule type" value="Genomic_DNA"/>
</dbReference>
<dbReference type="GO" id="GO:0046872">
    <property type="term" value="F:metal ion binding"/>
    <property type="evidence" value="ECO:0007669"/>
    <property type="project" value="UniProtKB-KW"/>
</dbReference>
<feature type="binding site" description="in other chain" evidence="7">
    <location>
        <position position="373"/>
    </location>
    <ligand>
        <name>substrate</name>
        <note>ligand shared between homodimeric partners</note>
    </ligand>
</feature>
<dbReference type="InterPro" id="IPR017153">
    <property type="entry name" value="CNDP/DUG1"/>
</dbReference>
<feature type="binding site" description="in other chain" evidence="7">
    <location>
        <position position="475"/>
    </location>
    <ligand>
        <name>substrate</name>
        <note>ligand shared between homodimeric partners</note>
    </ligand>
</feature>
<dbReference type="GO" id="GO:0070573">
    <property type="term" value="F:metallodipeptidase activity"/>
    <property type="evidence" value="ECO:0007669"/>
    <property type="project" value="InterPro"/>
</dbReference>
<keyword evidence="3 8" id="KW-0479">Metal-binding</keyword>
<evidence type="ECO:0000259" key="10">
    <source>
        <dbReference type="Pfam" id="PF07687"/>
    </source>
</evidence>
<feature type="binding site" description="in other chain" evidence="7">
    <location>
        <position position="225"/>
    </location>
    <ligand>
        <name>substrate</name>
        <note>ligand shared between homodimeric partners</note>
    </ligand>
</feature>
<dbReference type="Gene3D" id="3.30.70.360">
    <property type="match status" value="1"/>
</dbReference>
<keyword evidence="4" id="KW-0378">Hydrolase</keyword>
<protein>
    <recommendedName>
        <fullName evidence="10">Peptidase M20 dimerisation domain-containing protein</fullName>
    </recommendedName>
</protein>
<feature type="binding site" evidence="7">
    <location>
        <position position="258"/>
    </location>
    <ligand>
        <name>substrate</name>
        <note>ligand shared between homodimeric partners</note>
    </ligand>
</feature>
<feature type="binding site" evidence="7">
    <location>
        <position position="360"/>
    </location>
    <ligand>
        <name>substrate</name>
        <note>ligand shared between homodimeric partners</note>
    </ligand>
</feature>
<evidence type="ECO:0000256" key="6">
    <source>
        <dbReference type="PIRSR" id="PIRSR037242-1"/>
    </source>
</evidence>
<gene>
    <name evidence="11" type="ORF">SAPINGB_P005844</name>
</gene>
<dbReference type="Pfam" id="PF01546">
    <property type="entry name" value="Peptidase_M20"/>
    <property type="match status" value="1"/>
</dbReference>
<evidence type="ECO:0000256" key="1">
    <source>
        <dbReference type="ARBA" id="ARBA00006247"/>
    </source>
</evidence>
<dbReference type="AlphaFoldDB" id="A0A5E8C8W2"/>
<dbReference type="PANTHER" id="PTHR43270:SF4">
    <property type="entry name" value="CARNOSINE DIPEPTIDASE 2, ISOFORM A"/>
    <property type="match status" value="1"/>
</dbReference>
<dbReference type="InterPro" id="IPR051458">
    <property type="entry name" value="Cyt/Met_Dipeptidase"/>
</dbReference>
<reference evidence="11 12" key="1">
    <citation type="submission" date="2019-09" db="EMBL/GenBank/DDBJ databases">
        <authorList>
            <person name="Brejova B."/>
        </authorList>
    </citation>
    <scope>NUCLEOTIDE SEQUENCE [LARGE SCALE GENOMIC DNA]</scope>
</reference>
<feature type="active site" evidence="6">
    <location>
        <position position="130"/>
    </location>
</feature>
<dbReference type="GeneID" id="43584658"/>